<dbReference type="EMBL" id="CP015600">
    <property type="protein sequence ID" value="ANF84795.1"/>
    <property type="molecule type" value="Genomic_DNA"/>
</dbReference>
<dbReference type="STRING" id="219572.A7J50_1362"/>
<name>A0A172YWY4_9PSED</name>
<gene>
    <name evidence="1" type="ORF">A7J50_1362</name>
</gene>
<sequence length="71" mass="7804">MSIKKQLIHFNDIRLTLSADDLKAALIAKYGDAAAEVLVDGVTLQNATYSTYYPNDGLEFTFAQPLEGHNT</sequence>
<reference evidence="1 2" key="1">
    <citation type="submission" date="2016-05" db="EMBL/GenBank/DDBJ databases">
        <title>Complete genome sequence of Pseudomonas antarctica PAMC 27494.</title>
        <authorList>
            <person name="Lee J."/>
        </authorList>
    </citation>
    <scope>NUCLEOTIDE SEQUENCE [LARGE SCALE GENOMIC DNA]</scope>
    <source>
        <strain evidence="1 2">PAMC 27494</strain>
    </source>
</reference>
<evidence type="ECO:0000313" key="2">
    <source>
        <dbReference type="Proteomes" id="UP000077829"/>
    </source>
</evidence>
<organism evidence="1 2">
    <name type="scientific">Pseudomonas antarctica</name>
    <dbReference type="NCBI Taxonomy" id="219572"/>
    <lineage>
        <taxon>Bacteria</taxon>
        <taxon>Pseudomonadati</taxon>
        <taxon>Pseudomonadota</taxon>
        <taxon>Gammaproteobacteria</taxon>
        <taxon>Pseudomonadales</taxon>
        <taxon>Pseudomonadaceae</taxon>
        <taxon>Pseudomonas</taxon>
    </lineage>
</organism>
<dbReference type="KEGG" id="panr:A7J50_1362"/>
<dbReference type="PATRIC" id="fig|219572.3.peg.1389"/>
<dbReference type="RefSeq" id="WP_064451113.1">
    <property type="nucleotide sequence ID" value="NZ_CP015600.1"/>
</dbReference>
<dbReference type="AlphaFoldDB" id="A0A172YWY4"/>
<accession>A0A172YWY4</accession>
<proteinExistence type="predicted"/>
<dbReference type="Proteomes" id="UP000077829">
    <property type="component" value="Chromosome"/>
</dbReference>
<protein>
    <submittedName>
        <fullName evidence="1">Uncharacterized protein</fullName>
    </submittedName>
</protein>
<evidence type="ECO:0000313" key="1">
    <source>
        <dbReference type="EMBL" id="ANF84795.1"/>
    </source>
</evidence>